<proteinExistence type="predicted"/>
<feature type="compositionally biased region" description="Low complexity" evidence="1">
    <location>
        <begin position="1"/>
        <end position="22"/>
    </location>
</feature>
<gene>
    <name evidence="2" type="ORF">DERYTH_LOCUS16164</name>
</gene>
<feature type="compositionally biased region" description="Basic and acidic residues" evidence="1">
    <location>
        <begin position="90"/>
        <end position="102"/>
    </location>
</feature>
<feature type="non-terminal residue" evidence="2">
    <location>
        <position position="102"/>
    </location>
</feature>
<evidence type="ECO:0000313" key="3">
    <source>
        <dbReference type="Proteomes" id="UP000789405"/>
    </source>
</evidence>
<dbReference type="AlphaFoldDB" id="A0A9N9IN86"/>
<dbReference type="OrthoDB" id="2443046at2759"/>
<evidence type="ECO:0000256" key="1">
    <source>
        <dbReference type="SAM" id="MobiDB-lite"/>
    </source>
</evidence>
<protein>
    <submittedName>
        <fullName evidence="2">5084_t:CDS:1</fullName>
    </submittedName>
</protein>
<reference evidence="2" key="1">
    <citation type="submission" date="2021-06" db="EMBL/GenBank/DDBJ databases">
        <authorList>
            <person name="Kallberg Y."/>
            <person name="Tangrot J."/>
            <person name="Rosling A."/>
        </authorList>
    </citation>
    <scope>NUCLEOTIDE SEQUENCE</scope>
    <source>
        <strain evidence="2">MA453B</strain>
    </source>
</reference>
<evidence type="ECO:0000313" key="2">
    <source>
        <dbReference type="EMBL" id="CAG8742874.1"/>
    </source>
</evidence>
<keyword evidence="3" id="KW-1185">Reference proteome</keyword>
<feature type="region of interest" description="Disordered" evidence="1">
    <location>
        <begin position="1"/>
        <end position="41"/>
    </location>
</feature>
<accession>A0A9N9IN86</accession>
<sequence length="102" mass="11157">SDLDTSSNTSSSDSSNTSSSDSSDFESELSKSSAMPRDIPLDETIRKVLLSELKLIFPERFSHESNPIMSKQIVAPIEAELVSQNNTHSASKDSSSDESRFK</sequence>
<feature type="region of interest" description="Disordered" evidence="1">
    <location>
        <begin position="83"/>
        <end position="102"/>
    </location>
</feature>
<organism evidence="2 3">
    <name type="scientific">Dentiscutata erythropus</name>
    <dbReference type="NCBI Taxonomy" id="1348616"/>
    <lineage>
        <taxon>Eukaryota</taxon>
        <taxon>Fungi</taxon>
        <taxon>Fungi incertae sedis</taxon>
        <taxon>Mucoromycota</taxon>
        <taxon>Glomeromycotina</taxon>
        <taxon>Glomeromycetes</taxon>
        <taxon>Diversisporales</taxon>
        <taxon>Gigasporaceae</taxon>
        <taxon>Dentiscutata</taxon>
    </lineage>
</organism>
<dbReference type="Proteomes" id="UP000789405">
    <property type="component" value="Unassembled WGS sequence"/>
</dbReference>
<dbReference type="EMBL" id="CAJVPY010013817">
    <property type="protein sequence ID" value="CAG8742874.1"/>
    <property type="molecule type" value="Genomic_DNA"/>
</dbReference>
<name>A0A9N9IN86_9GLOM</name>
<comment type="caution">
    <text evidence="2">The sequence shown here is derived from an EMBL/GenBank/DDBJ whole genome shotgun (WGS) entry which is preliminary data.</text>
</comment>